<name>A0AAD5LF38_9CRUS</name>
<dbReference type="Pfam" id="PF17800">
    <property type="entry name" value="NPL"/>
    <property type="match status" value="1"/>
</dbReference>
<keyword evidence="3" id="KW-1185">Reference proteome</keyword>
<sequence>MQACPSDRSFWGMAIQPGIKHSFTVERPLHVSKATIDIRSIMKKNAAVTSLLVDSEDYKEIVLCNLYMTQGLTCPSNYKSLKPEADLNLYFKAGQKITFFSAKHVSSESGLKEAVIHLSGYQL</sequence>
<evidence type="ECO:0000313" key="3">
    <source>
        <dbReference type="Proteomes" id="UP000820818"/>
    </source>
</evidence>
<evidence type="ECO:0000259" key="1">
    <source>
        <dbReference type="Pfam" id="PF17800"/>
    </source>
</evidence>
<accession>A0AAD5LF38</accession>
<dbReference type="AlphaFoldDB" id="A0AAD5LF38"/>
<gene>
    <name evidence="2" type="ORF">GHT06_012524</name>
</gene>
<feature type="domain" description="Nucleoplasmin-like" evidence="1">
    <location>
        <begin position="10"/>
        <end position="121"/>
    </location>
</feature>
<protein>
    <recommendedName>
        <fullName evidence="1">Nucleoplasmin-like domain-containing protein</fullName>
    </recommendedName>
</protein>
<organism evidence="2 3">
    <name type="scientific">Daphnia sinensis</name>
    <dbReference type="NCBI Taxonomy" id="1820382"/>
    <lineage>
        <taxon>Eukaryota</taxon>
        <taxon>Metazoa</taxon>
        <taxon>Ecdysozoa</taxon>
        <taxon>Arthropoda</taxon>
        <taxon>Crustacea</taxon>
        <taxon>Branchiopoda</taxon>
        <taxon>Diplostraca</taxon>
        <taxon>Cladocera</taxon>
        <taxon>Anomopoda</taxon>
        <taxon>Daphniidae</taxon>
        <taxon>Daphnia</taxon>
        <taxon>Daphnia similis group</taxon>
    </lineage>
</organism>
<dbReference type="Proteomes" id="UP000820818">
    <property type="component" value="Linkage Group LG3"/>
</dbReference>
<proteinExistence type="predicted"/>
<dbReference type="InterPro" id="IPR041232">
    <property type="entry name" value="NPL"/>
</dbReference>
<dbReference type="EMBL" id="WJBH02000003">
    <property type="protein sequence ID" value="KAI9561565.1"/>
    <property type="molecule type" value="Genomic_DNA"/>
</dbReference>
<dbReference type="Gene3D" id="2.60.120.340">
    <property type="entry name" value="Nucleoplasmin core domain"/>
    <property type="match status" value="1"/>
</dbReference>
<evidence type="ECO:0000313" key="2">
    <source>
        <dbReference type="EMBL" id="KAI9561565.1"/>
    </source>
</evidence>
<reference evidence="2 3" key="1">
    <citation type="submission" date="2022-05" db="EMBL/GenBank/DDBJ databases">
        <title>A multi-omics perspective on studying reproductive biology in Daphnia sinensis.</title>
        <authorList>
            <person name="Jia J."/>
        </authorList>
    </citation>
    <scope>NUCLEOTIDE SEQUENCE [LARGE SCALE GENOMIC DNA]</scope>
    <source>
        <strain evidence="2 3">WSL</strain>
    </source>
</reference>
<comment type="caution">
    <text evidence="2">The sequence shown here is derived from an EMBL/GenBank/DDBJ whole genome shotgun (WGS) entry which is preliminary data.</text>
</comment>